<dbReference type="Pfam" id="PF13432">
    <property type="entry name" value="TPR_16"/>
    <property type="match status" value="1"/>
</dbReference>
<protein>
    <submittedName>
        <fullName evidence="4">Tetratricopeptide repeat protein</fullName>
    </submittedName>
</protein>
<dbReference type="InterPro" id="IPR011990">
    <property type="entry name" value="TPR-like_helical_dom_sf"/>
</dbReference>
<dbReference type="Proteomes" id="UP000256345">
    <property type="component" value="Unassembled WGS sequence"/>
</dbReference>
<organism evidence="4 5">
    <name type="scientific">Archangium gephyra</name>
    <dbReference type="NCBI Taxonomy" id="48"/>
    <lineage>
        <taxon>Bacteria</taxon>
        <taxon>Pseudomonadati</taxon>
        <taxon>Myxococcota</taxon>
        <taxon>Myxococcia</taxon>
        <taxon>Myxococcales</taxon>
        <taxon>Cystobacterineae</taxon>
        <taxon>Archangiaceae</taxon>
        <taxon>Archangium</taxon>
    </lineage>
</organism>
<evidence type="ECO:0000256" key="2">
    <source>
        <dbReference type="SAM" id="Phobius"/>
    </source>
</evidence>
<evidence type="ECO:0000313" key="4">
    <source>
        <dbReference type="EMBL" id="REG33068.1"/>
    </source>
</evidence>
<keyword evidence="1" id="KW-0802">TPR repeat</keyword>
<dbReference type="RefSeq" id="WP_047855106.1">
    <property type="nucleotide sequence ID" value="NZ_CP011509.1"/>
</dbReference>
<feature type="repeat" description="TPR" evidence="1">
    <location>
        <begin position="44"/>
        <end position="77"/>
    </location>
</feature>
<keyword evidence="2" id="KW-1133">Transmembrane helix</keyword>
<dbReference type="SUPFAM" id="SSF48452">
    <property type="entry name" value="TPR-like"/>
    <property type="match status" value="1"/>
</dbReference>
<dbReference type="InterPro" id="IPR019734">
    <property type="entry name" value="TPR_rpt"/>
</dbReference>
<dbReference type="EMBL" id="QUMU01000004">
    <property type="protein sequence ID" value="REG33068.1"/>
    <property type="molecule type" value="Genomic_DNA"/>
</dbReference>
<keyword evidence="2" id="KW-0472">Membrane</keyword>
<feature type="chain" id="PRO_5047271142" evidence="3">
    <location>
        <begin position="32"/>
        <end position="229"/>
    </location>
</feature>
<proteinExistence type="predicted"/>
<feature type="signal peptide" evidence="3">
    <location>
        <begin position="1"/>
        <end position="31"/>
    </location>
</feature>
<accession>A0ABX9K4J2</accession>
<keyword evidence="5" id="KW-1185">Reference proteome</keyword>
<evidence type="ECO:0000313" key="5">
    <source>
        <dbReference type="Proteomes" id="UP000256345"/>
    </source>
</evidence>
<feature type="transmembrane region" description="Helical" evidence="2">
    <location>
        <begin position="195"/>
        <end position="215"/>
    </location>
</feature>
<evidence type="ECO:0000256" key="3">
    <source>
        <dbReference type="SAM" id="SignalP"/>
    </source>
</evidence>
<dbReference type="Gene3D" id="1.25.40.10">
    <property type="entry name" value="Tetratricopeptide repeat domain"/>
    <property type="match status" value="1"/>
</dbReference>
<sequence>MTSSIRSLAERSLVPVLVAVALALSPLSVRAANAEAGAQVESQARAKFSEGNIAYDLGEFQKALDAYSEAYRLMPLPGFLFNIAQCHRQMGRPERAGFFYRRYLTLSKEEPANAALVGELIAEMDEAVQREQLRRQSREETARDQAKAAALRAQAEAIAARRVQQGEGKRALVPGARTAGRTEAEVKGDNPLTKWWVWAGAGAVAVIAGGVIYAATAPQPRPTTLGTVR</sequence>
<gene>
    <name evidence="4" type="ORF">ATI61_104358</name>
</gene>
<name>A0ABX9K4J2_9BACT</name>
<keyword evidence="3" id="KW-0732">Signal</keyword>
<evidence type="ECO:0000256" key="1">
    <source>
        <dbReference type="PROSITE-ProRule" id="PRU00339"/>
    </source>
</evidence>
<dbReference type="PROSITE" id="PS50005">
    <property type="entry name" value="TPR"/>
    <property type="match status" value="1"/>
</dbReference>
<comment type="caution">
    <text evidence="4">The sequence shown here is derived from an EMBL/GenBank/DDBJ whole genome shotgun (WGS) entry which is preliminary data.</text>
</comment>
<keyword evidence="2" id="KW-0812">Transmembrane</keyword>
<reference evidence="4 5" key="1">
    <citation type="submission" date="2018-08" db="EMBL/GenBank/DDBJ databases">
        <title>Genomic Encyclopedia of Archaeal and Bacterial Type Strains, Phase II (KMG-II): from individual species to whole genera.</title>
        <authorList>
            <person name="Goeker M."/>
        </authorList>
    </citation>
    <scope>NUCLEOTIDE SEQUENCE [LARGE SCALE GENOMIC DNA]</scope>
    <source>
        <strain evidence="4 5">DSM 2261</strain>
    </source>
</reference>